<dbReference type="GO" id="GO:0071973">
    <property type="term" value="P:bacterial-type flagellum-dependent cell motility"/>
    <property type="evidence" value="ECO:0007669"/>
    <property type="project" value="InterPro"/>
</dbReference>
<dbReference type="PRINTS" id="PR01003">
    <property type="entry name" value="FLGFLIH"/>
</dbReference>
<name>A0A1W1XCQ8_9BACT</name>
<accession>A0A1W1XCQ8</accession>
<evidence type="ECO:0000259" key="1">
    <source>
        <dbReference type="Pfam" id="PF09811"/>
    </source>
</evidence>
<proteinExistence type="predicted"/>
<protein>
    <submittedName>
        <fullName evidence="2">Essential protein Yae1, N terminal</fullName>
    </submittedName>
</protein>
<dbReference type="GO" id="GO:0003774">
    <property type="term" value="F:cytoskeletal motor activity"/>
    <property type="evidence" value="ECO:0007669"/>
    <property type="project" value="InterPro"/>
</dbReference>
<gene>
    <name evidence="2" type="ORF">SAMN02746041_01256</name>
</gene>
<organism evidence="2 3">
    <name type="scientific">Desulfacinum hydrothermale DSM 13146</name>
    <dbReference type="NCBI Taxonomy" id="1121390"/>
    <lineage>
        <taxon>Bacteria</taxon>
        <taxon>Pseudomonadati</taxon>
        <taxon>Thermodesulfobacteriota</taxon>
        <taxon>Syntrophobacteria</taxon>
        <taxon>Syntrophobacterales</taxon>
        <taxon>Syntrophobacteraceae</taxon>
        <taxon>Desulfacinum</taxon>
    </lineage>
</organism>
<dbReference type="EMBL" id="FWXF01000005">
    <property type="protein sequence ID" value="SMC21679.1"/>
    <property type="molecule type" value="Genomic_DNA"/>
</dbReference>
<dbReference type="InterPro" id="IPR000563">
    <property type="entry name" value="Flag_FliH"/>
</dbReference>
<reference evidence="2 3" key="1">
    <citation type="submission" date="2017-04" db="EMBL/GenBank/DDBJ databases">
        <authorList>
            <person name="Afonso C.L."/>
            <person name="Miller P.J."/>
            <person name="Scott M.A."/>
            <person name="Spackman E."/>
            <person name="Goraichik I."/>
            <person name="Dimitrov K.M."/>
            <person name="Suarez D.L."/>
            <person name="Swayne D.E."/>
        </authorList>
    </citation>
    <scope>NUCLEOTIDE SEQUENCE [LARGE SCALE GENOMIC DNA]</scope>
    <source>
        <strain evidence="2 3">DSM 13146</strain>
    </source>
</reference>
<keyword evidence="3" id="KW-1185">Reference proteome</keyword>
<feature type="domain" description="Essential protein Yae1 N-terminal" evidence="1">
    <location>
        <begin position="14"/>
        <end position="49"/>
    </location>
</feature>
<dbReference type="GO" id="GO:0009288">
    <property type="term" value="C:bacterial-type flagellum"/>
    <property type="evidence" value="ECO:0007669"/>
    <property type="project" value="InterPro"/>
</dbReference>
<dbReference type="STRING" id="1121390.SAMN02746041_01256"/>
<dbReference type="Proteomes" id="UP000192783">
    <property type="component" value="Unassembled WGS sequence"/>
</dbReference>
<dbReference type="AlphaFoldDB" id="A0A1W1XCQ8"/>
<dbReference type="InterPro" id="IPR019191">
    <property type="entry name" value="Essential_protein_Yae1_N"/>
</dbReference>
<dbReference type="RefSeq" id="WP_170920390.1">
    <property type="nucleotide sequence ID" value="NZ_FWXF01000005.1"/>
</dbReference>
<evidence type="ECO:0000313" key="2">
    <source>
        <dbReference type="EMBL" id="SMC21679.1"/>
    </source>
</evidence>
<dbReference type="Pfam" id="PF09811">
    <property type="entry name" value="Yae1_N"/>
    <property type="match status" value="1"/>
</dbReference>
<sequence>MMESYAYELIKKEGYEEGVRSGIEQGLQQGRQQGMEQGLEQGLQQGTLEATREHIVEILQERFQDVPKEILRSLRKIHDPDALKLLFRKALRVDSLDAFHKAVSGFLD</sequence>
<evidence type="ECO:0000313" key="3">
    <source>
        <dbReference type="Proteomes" id="UP000192783"/>
    </source>
</evidence>